<protein>
    <submittedName>
        <fullName evidence="1">Glycoside hydrolase family 16 protein</fullName>
    </submittedName>
</protein>
<evidence type="ECO:0000313" key="2">
    <source>
        <dbReference type="Proteomes" id="UP000814033"/>
    </source>
</evidence>
<reference evidence="1" key="1">
    <citation type="submission" date="2021-02" db="EMBL/GenBank/DDBJ databases">
        <authorList>
            <consortium name="DOE Joint Genome Institute"/>
            <person name="Ahrendt S."/>
            <person name="Looney B.P."/>
            <person name="Miyauchi S."/>
            <person name="Morin E."/>
            <person name="Drula E."/>
            <person name="Courty P.E."/>
            <person name="Chicoki N."/>
            <person name="Fauchery L."/>
            <person name="Kohler A."/>
            <person name="Kuo A."/>
            <person name="Labutti K."/>
            <person name="Pangilinan J."/>
            <person name="Lipzen A."/>
            <person name="Riley R."/>
            <person name="Andreopoulos W."/>
            <person name="He G."/>
            <person name="Johnson J."/>
            <person name="Barry K.W."/>
            <person name="Grigoriev I.V."/>
            <person name="Nagy L."/>
            <person name="Hibbett D."/>
            <person name="Henrissat B."/>
            <person name="Matheny P.B."/>
            <person name="Labbe J."/>
            <person name="Martin F."/>
        </authorList>
    </citation>
    <scope>NUCLEOTIDE SEQUENCE</scope>
    <source>
        <strain evidence="1">FP105234-sp</strain>
    </source>
</reference>
<sequence length="517" mass="56807">MWDAKDPDLDDALHNPDPRIDAAQDRSFTLFSSRGWANVSVLVILVIGLLTLFAGYPIVAFYNKTPLRAIGENFGGANASGQIPQLINLPSLIDPDTDKQFYTKTASDGKTWNLVFSDEFNTDGRTFWPGDDPFWEAVDLHYWATGDLEWYNPQAITTKGGKLVITMTEQSNHDLNFQSGMLQSWNKFCFTTGLIEASVSLPGSTTAVGFWPAVWTMGNLGRAGYGATTEGTWPYSYAACDVGTFPNQTDKSGNPAAALTGAADGTQLSELPGQRLSACTCPGSDHPGPNVNVGRNVPEIDVIEAQIDVSVWSGRASQSVQVAPFNYQYQFDNSSGSTPITDATVTKFNTYKGGIYQQAISATSLLDSQNYGGNGYAPYAYEWWTDPNHRSSGYIQWYSDGEQTWRATAATLAGDSETQISSRIIPEEPMYIILNFGMAPSFQKQDFQHLVFPSQMFVDYIRVYQSPDVENGVGCDPSNRPTNNYINSHLNAYTNPNLTTWADAGYSFPRNSLYDGC</sequence>
<accession>A0ACB8S4R9</accession>
<organism evidence="1 2">
    <name type="scientific">Auriscalpium vulgare</name>
    <dbReference type="NCBI Taxonomy" id="40419"/>
    <lineage>
        <taxon>Eukaryota</taxon>
        <taxon>Fungi</taxon>
        <taxon>Dikarya</taxon>
        <taxon>Basidiomycota</taxon>
        <taxon>Agaricomycotina</taxon>
        <taxon>Agaricomycetes</taxon>
        <taxon>Russulales</taxon>
        <taxon>Auriscalpiaceae</taxon>
        <taxon>Auriscalpium</taxon>
    </lineage>
</organism>
<comment type="caution">
    <text evidence="1">The sequence shown here is derived from an EMBL/GenBank/DDBJ whole genome shotgun (WGS) entry which is preliminary data.</text>
</comment>
<gene>
    <name evidence="1" type="ORF">FA95DRAFT_1486023</name>
</gene>
<dbReference type="Proteomes" id="UP000814033">
    <property type="component" value="Unassembled WGS sequence"/>
</dbReference>
<keyword evidence="1" id="KW-0378">Hydrolase</keyword>
<dbReference type="EMBL" id="MU275855">
    <property type="protein sequence ID" value="KAI0051117.1"/>
    <property type="molecule type" value="Genomic_DNA"/>
</dbReference>
<evidence type="ECO:0000313" key="1">
    <source>
        <dbReference type="EMBL" id="KAI0051117.1"/>
    </source>
</evidence>
<name>A0ACB8S4R9_9AGAM</name>
<reference evidence="1" key="2">
    <citation type="journal article" date="2022" name="New Phytol.">
        <title>Evolutionary transition to the ectomycorrhizal habit in the genomes of a hyperdiverse lineage of mushroom-forming fungi.</title>
        <authorList>
            <person name="Looney B."/>
            <person name="Miyauchi S."/>
            <person name="Morin E."/>
            <person name="Drula E."/>
            <person name="Courty P.E."/>
            <person name="Kohler A."/>
            <person name="Kuo A."/>
            <person name="LaButti K."/>
            <person name="Pangilinan J."/>
            <person name="Lipzen A."/>
            <person name="Riley R."/>
            <person name="Andreopoulos W."/>
            <person name="He G."/>
            <person name="Johnson J."/>
            <person name="Nolan M."/>
            <person name="Tritt A."/>
            <person name="Barry K.W."/>
            <person name="Grigoriev I.V."/>
            <person name="Nagy L.G."/>
            <person name="Hibbett D."/>
            <person name="Henrissat B."/>
            <person name="Matheny P.B."/>
            <person name="Labbe J."/>
            <person name="Martin F.M."/>
        </authorList>
    </citation>
    <scope>NUCLEOTIDE SEQUENCE</scope>
    <source>
        <strain evidence="1">FP105234-sp</strain>
    </source>
</reference>
<keyword evidence="2" id="KW-1185">Reference proteome</keyword>
<proteinExistence type="predicted"/>